<reference evidence="3 5" key="1">
    <citation type="submission" date="2015-11" db="EMBL/GenBank/DDBJ databases">
        <title>Genomic analysis of 38 Legionella species identifies large and diverse effector repertoires.</title>
        <authorList>
            <person name="Burstein D."/>
            <person name="Amaro F."/>
            <person name="Zusman T."/>
            <person name="Lifshitz Z."/>
            <person name="Cohen O."/>
            <person name="Gilbert J.A."/>
            <person name="Pupko T."/>
            <person name="Shuman H.A."/>
            <person name="Segal G."/>
        </authorList>
    </citation>
    <scope>NUCLEOTIDE SEQUENCE [LARGE SCALE GENOMIC DNA]</scope>
    <source>
        <strain evidence="3 5">CDC#72-OH-14</strain>
    </source>
</reference>
<evidence type="ECO:0000256" key="2">
    <source>
        <dbReference type="SAM" id="Phobius"/>
    </source>
</evidence>
<sequence length="165" mass="17556">MKMKKINHNKVDIDTSPEKKNNNQLTGLLLGTGIGASLCTIGILAPFDVGILSIVAFATTIGGGLALISGAMGVDTIKLSPQSEMMDSTAPPQESYKIMSKSLGAGLKRVNGKVDQQQTPQKSHPQMTEKENSLDANLSTHLPATGLKKEKTVQSEKQSNSSLFF</sequence>
<reference evidence="4 6" key="2">
    <citation type="submission" date="2018-06" db="EMBL/GenBank/DDBJ databases">
        <authorList>
            <consortium name="Pathogen Informatics"/>
            <person name="Doyle S."/>
        </authorList>
    </citation>
    <scope>NUCLEOTIDE SEQUENCE [LARGE SCALE GENOMIC DNA]</scope>
    <source>
        <strain evidence="4 6">NCTC12438</strain>
    </source>
</reference>
<gene>
    <name evidence="3" type="ORF">Lcin_0370</name>
    <name evidence="4" type="ORF">NCTC12438_01578</name>
</gene>
<keyword evidence="5" id="KW-1185">Reference proteome</keyword>
<feature type="transmembrane region" description="Helical" evidence="2">
    <location>
        <begin position="25"/>
        <end position="45"/>
    </location>
</feature>
<dbReference type="Proteomes" id="UP000255316">
    <property type="component" value="Unassembled WGS sequence"/>
</dbReference>
<keyword evidence="2" id="KW-0472">Membrane</keyword>
<name>A0A378II84_9GAMM</name>
<organism evidence="4 6">
    <name type="scientific">Legionella cincinnatiensis</name>
    <dbReference type="NCBI Taxonomy" id="28085"/>
    <lineage>
        <taxon>Bacteria</taxon>
        <taxon>Pseudomonadati</taxon>
        <taxon>Pseudomonadota</taxon>
        <taxon>Gammaproteobacteria</taxon>
        <taxon>Legionellales</taxon>
        <taxon>Legionellaceae</taxon>
        <taxon>Legionella</taxon>
    </lineage>
</organism>
<accession>A0A378II84</accession>
<evidence type="ECO:0008006" key="7">
    <source>
        <dbReference type="Google" id="ProtNLM"/>
    </source>
</evidence>
<protein>
    <recommendedName>
        <fullName evidence="7">Transmembrane protein</fullName>
    </recommendedName>
</protein>
<keyword evidence="2" id="KW-1133">Transmembrane helix</keyword>
<evidence type="ECO:0000313" key="4">
    <source>
        <dbReference type="EMBL" id="STX34967.1"/>
    </source>
</evidence>
<dbReference type="EMBL" id="UGNX01000001">
    <property type="protein sequence ID" value="STX34967.1"/>
    <property type="molecule type" value="Genomic_DNA"/>
</dbReference>
<proteinExistence type="predicted"/>
<keyword evidence="2" id="KW-0812">Transmembrane</keyword>
<dbReference type="EMBL" id="LNXX01000005">
    <property type="protein sequence ID" value="KTC93332.1"/>
    <property type="molecule type" value="Genomic_DNA"/>
</dbReference>
<dbReference type="AlphaFoldDB" id="A0A378II84"/>
<evidence type="ECO:0000313" key="6">
    <source>
        <dbReference type="Proteomes" id="UP000255316"/>
    </source>
</evidence>
<feature type="transmembrane region" description="Helical" evidence="2">
    <location>
        <begin position="51"/>
        <end position="74"/>
    </location>
</feature>
<evidence type="ECO:0000256" key="1">
    <source>
        <dbReference type="SAM" id="MobiDB-lite"/>
    </source>
</evidence>
<feature type="compositionally biased region" description="Polar residues" evidence="1">
    <location>
        <begin position="155"/>
        <end position="165"/>
    </location>
</feature>
<dbReference type="Proteomes" id="UP000054854">
    <property type="component" value="Unassembled WGS sequence"/>
</dbReference>
<evidence type="ECO:0000313" key="5">
    <source>
        <dbReference type="Proteomes" id="UP000054854"/>
    </source>
</evidence>
<feature type="compositionally biased region" description="Polar residues" evidence="1">
    <location>
        <begin position="114"/>
        <end position="126"/>
    </location>
</feature>
<feature type="region of interest" description="Disordered" evidence="1">
    <location>
        <begin position="111"/>
        <end position="165"/>
    </location>
</feature>
<evidence type="ECO:0000313" key="3">
    <source>
        <dbReference type="EMBL" id="KTC93332.1"/>
    </source>
</evidence>